<comment type="pathway">
    <text evidence="2">Protein modification; protein ubiquitination.</text>
</comment>
<gene>
    <name evidence="15" type="ORF">R1flu_009407</name>
</gene>
<dbReference type="GO" id="GO:0061630">
    <property type="term" value="F:ubiquitin protein ligase activity"/>
    <property type="evidence" value="ECO:0007669"/>
    <property type="project" value="UniProtKB-EC"/>
</dbReference>
<dbReference type="PANTHER" id="PTHR22996:SF0">
    <property type="entry name" value="RE60872P-RELATED"/>
    <property type="match status" value="1"/>
</dbReference>
<evidence type="ECO:0000256" key="13">
    <source>
        <dbReference type="SAM" id="MobiDB-lite"/>
    </source>
</evidence>
<keyword evidence="9" id="KW-0862">Zinc</keyword>
<feature type="domain" description="RING-type" evidence="14">
    <location>
        <begin position="306"/>
        <end position="345"/>
    </location>
</feature>
<dbReference type="SUPFAM" id="SSF57850">
    <property type="entry name" value="RING/U-box"/>
    <property type="match status" value="1"/>
</dbReference>
<keyword evidence="4" id="KW-0808">Transferase</keyword>
<dbReference type="SMART" id="SM00184">
    <property type="entry name" value="RING"/>
    <property type="match status" value="1"/>
</dbReference>
<sequence length="408" mass="44572">MGNGPSNRRNGRIQHNPVAPPPPPRIPPPPGYPGNVGPPHYPPPFAPNGHHMPYLYPPSYNGPMSAPMGPQFYMPPTNGQYTMNLPPPSFRVQHQAPPAHIPPPVAEAQRANTIRNDVNLKKPTLRLEEDEENPGFHLVSFTFDATVAGSISIFFLASEGEECSLTPLKPHLYRAIRVPFEKGFGQKFRQASGTGVNLTLFDERELSREGPGEVFPLLVRAETVPKDPPADAPLQDELPPGAPLPKYIHAQTTHSIIEKKDDGYKVKVLKQTIWVDGIRYDLQEIYGIENSGGGGGFDGADAGKECVICMSEPRDTTVLPCRHMCMCSECAKVLRFQTNRCPICRTPVERLLEIKVPKNDLLNIDEYGMKPSAPPADGASASQSSSSTSQTSRMDGGTLDTKVLKGES</sequence>
<feature type="region of interest" description="Disordered" evidence="13">
    <location>
        <begin position="1"/>
        <end position="37"/>
    </location>
</feature>
<dbReference type="Proteomes" id="UP001605036">
    <property type="component" value="Unassembled WGS sequence"/>
</dbReference>
<organism evidence="15 16">
    <name type="scientific">Riccia fluitans</name>
    <dbReference type="NCBI Taxonomy" id="41844"/>
    <lineage>
        <taxon>Eukaryota</taxon>
        <taxon>Viridiplantae</taxon>
        <taxon>Streptophyta</taxon>
        <taxon>Embryophyta</taxon>
        <taxon>Marchantiophyta</taxon>
        <taxon>Marchantiopsida</taxon>
        <taxon>Marchantiidae</taxon>
        <taxon>Marchantiales</taxon>
        <taxon>Ricciaceae</taxon>
        <taxon>Riccia</taxon>
    </lineage>
</organism>
<evidence type="ECO:0000313" key="16">
    <source>
        <dbReference type="Proteomes" id="UP001605036"/>
    </source>
</evidence>
<evidence type="ECO:0000256" key="4">
    <source>
        <dbReference type="ARBA" id="ARBA00022679"/>
    </source>
</evidence>
<comment type="catalytic activity">
    <reaction evidence="1">
        <text>S-ubiquitinyl-[E2 ubiquitin-conjugating enzyme]-L-cysteine + [acceptor protein]-L-lysine = [E2 ubiquitin-conjugating enzyme]-L-cysteine + N(6)-ubiquitinyl-[acceptor protein]-L-lysine.</text>
        <dbReference type="EC" id="2.3.2.27"/>
    </reaction>
</comment>
<keyword evidence="16" id="KW-1185">Reference proteome</keyword>
<accession>A0ABD1Z203</accession>
<evidence type="ECO:0000256" key="9">
    <source>
        <dbReference type="ARBA" id="ARBA00022833"/>
    </source>
</evidence>
<feature type="region of interest" description="Disordered" evidence="13">
    <location>
        <begin position="365"/>
        <end position="408"/>
    </location>
</feature>
<dbReference type="PANTHER" id="PTHR22996">
    <property type="entry name" value="MAHOGUNIN"/>
    <property type="match status" value="1"/>
</dbReference>
<comment type="similarity">
    <text evidence="11">Belongs to the RING-type zinc finger family. LOG2 subfamily.</text>
</comment>
<dbReference type="EC" id="2.3.2.27" evidence="3"/>
<dbReference type="InterPro" id="IPR045195">
    <property type="entry name" value="LOG2-like_mRING_C3HC5"/>
</dbReference>
<comment type="caution">
    <text evidence="15">The sequence shown here is derived from an EMBL/GenBank/DDBJ whole genome shotgun (WGS) entry which is preliminary data.</text>
</comment>
<evidence type="ECO:0000256" key="8">
    <source>
        <dbReference type="ARBA" id="ARBA00022786"/>
    </source>
</evidence>
<dbReference type="GO" id="GO:0008270">
    <property type="term" value="F:zinc ion binding"/>
    <property type="evidence" value="ECO:0007669"/>
    <property type="project" value="UniProtKB-KW"/>
</dbReference>
<dbReference type="InterPro" id="IPR045194">
    <property type="entry name" value="MGRN1/RNF157-like"/>
</dbReference>
<evidence type="ECO:0000256" key="11">
    <source>
        <dbReference type="ARBA" id="ARBA00025721"/>
    </source>
</evidence>
<dbReference type="Pfam" id="PF26192">
    <property type="entry name" value="RNF157-like_N"/>
    <property type="match status" value="1"/>
</dbReference>
<evidence type="ECO:0000256" key="1">
    <source>
        <dbReference type="ARBA" id="ARBA00000900"/>
    </source>
</evidence>
<evidence type="ECO:0000256" key="7">
    <source>
        <dbReference type="ARBA" id="ARBA00022771"/>
    </source>
</evidence>
<protein>
    <recommendedName>
        <fullName evidence="3">RING-type E3 ubiquitin transferase</fullName>
        <ecNumber evidence="3">2.3.2.27</ecNumber>
    </recommendedName>
</protein>
<dbReference type="Gene3D" id="3.30.40.10">
    <property type="entry name" value="Zinc/RING finger domain, C3HC4 (zinc finger)"/>
    <property type="match status" value="1"/>
</dbReference>
<evidence type="ECO:0000256" key="3">
    <source>
        <dbReference type="ARBA" id="ARBA00012483"/>
    </source>
</evidence>
<keyword evidence="5" id="KW-0519">Myristate</keyword>
<reference evidence="15 16" key="1">
    <citation type="submission" date="2024-09" db="EMBL/GenBank/DDBJ databases">
        <title>Chromosome-scale assembly of Riccia fluitans.</title>
        <authorList>
            <person name="Paukszto L."/>
            <person name="Sawicki J."/>
            <person name="Karawczyk K."/>
            <person name="Piernik-Szablinska J."/>
            <person name="Szczecinska M."/>
            <person name="Mazdziarz M."/>
        </authorList>
    </citation>
    <scope>NUCLEOTIDE SEQUENCE [LARGE SCALE GENOMIC DNA]</scope>
    <source>
        <strain evidence="15">Rf_01</strain>
        <tissue evidence="15">Aerial parts of the thallus</tissue>
    </source>
</reference>
<evidence type="ECO:0000256" key="6">
    <source>
        <dbReference type="ARBA" id="ARBA00022723"/>
    </source>
</evidence>
<proteinExistence type="inferred from homology"/>
<feature type="compositionally biased region" description="Pro residues" evidence="13">
    <location>
        <begin position="18"/>
        <end position="32"/>
    </location>
</feature>
<name>A0ABD1Z203_9MARC</name>
<evidence type="ECO:0000256" key="5">
    <source>
        <dbReference type="ARBA" id="ARBA00022707"/>
    </source>
</evidence>
<feature type="compositionally biased region" description="Low complexity" evidence="13">
    <location>
        <begin position="379"/>
        <end position="392"/>
    </location>
</feature>
<dbReference type="AlphaFoldDB" id="A0ABD1Z203"/>
<dbReference type="InterPro" id="IPR001841">
    <property type="entry name" value="Znf_RING"/>
</dbReference>
<dbReference type="PROSITE" id="PS50089">
    <property type="entry name" value="ZF_RING_2"/>
    <property type="match status" value="1"/>
</dbReference>
<dbReference type="Pfam" id="PF13920">
    <property type="entry name" value="zf-C3HC4_3"/>
    <property type="match status" value="1"/>
</dbReference>
<keyword evidence="6" id="KW-0479">Metal-binding</keyword>
<evidence type="ECO:0000313" key="15">
    <source>
        <dbReference type="EMBL" id="KAL2641820.1"/>
    </source>
</evidence>
<dbReference type="CDD" id="cd16789">
    <property type="entry name" value="mRING-HC-C3HC5_MGRN1-like"/>
    <property type="match status" value="1"/>
</dbReference>
<keyword evidence="10" id="KW-0449">Lipoprotein</keyword>
<dbReference type="InterPro" id="IPR013083">
    <property type="entry name" value="Znf_RING/FYVE/PHD"/>
</dbReference>
<evidence type="ECO:0000256" key="10">
    <source>
        <dbReference type="ARBA" id="ARBA00023288"/>
    </source>
</evidence>
<keyword evidence="7 12" id="KW-0863">Zinc-finger</keyword>
<dbReference type="EMBL" id="JBHFFA010000002">
    <property type="protein sequence ID" value="KAL2641820.1"/>
    <property type="molecule type" value="Genomic_DNA"/>
</dbReference>
<evidence type="ECO:0000256" key="2">
    <source>
        <dbReference type="ARBA" id="ARBA00004906"/>
    </source>
</evidence>
<evidence type="ECO:0000259" key="14">
    <source>
        <dbReference type="PROSITE" id="PS50089"/>
    </source>
</evidence>
<keyword evidence="8" id="KW-0833">Ubl conjugation pathway</keyword>
<dbReference type="InterPro" id="IPR058981">
    <property type="entry name" value="MGRN1/RNF157-like_N"/>
</dbReference>
<evidence type="ECO:0000256" key="12">
    <source>
        <dbReference type="PROSITE-ProRule" id="PRU00175"/>
    </source>
</evidence>
<dbReference type="FunFam" id="3.30.40.10:FF:000115">
    <property type="entry name" value="probable E3 ubiquitin-protein ligase LOG2"/>
    <property type="match status" value="1"/>
</dbReference>